<reference evidence="1 2" key="1">
    <citation type="submission" date="2019-08" db="EMBL/GenBank/DDBJ databases">
        <authorList>
            <person name="Peeters C."/>
        </authorList>
    </citation>
    <scope>NUCLEOTIDE SEQUENCE [LARGE SCALE GENOMIC DNA]</scope>
    <source>
        <strain evidence="1 2">LMG 31112</strain>
    </source>
</reference>
<dbReference type="Proteomes" id="UP000343317">
    <property type="component" value="Unassembled WGS sequence"/>
</dbReference>
<accession>A0A5E4ZF08</accession>
<keyword evidence="2" id="KW-1185">Reference proteome</keyword>
<evidence type="ECO:0000313" key="2">
    <source>
        <dbReference type="Proteomes" id="UP000343317"/>
    </source>
</evidence>
<gene>
    <name evidence="1" type="ORF">PHO31112_05412</name>
</gene>
<dbReference type="AlphaFoldDB" id="A0A5E4ZF08"/>
<dbReference type="EMBL" id="CABPSM010000042">
    <property type="protein sequence ID" value="VVE59015.1"/>
    <property type="molecule type" value="Genomic_DNA"/>
</dbReference>
<evidence type="ECO:0000313" key="1">
    <source>
        <dbReference type="EMBL" id="VVE59015.1"/>
    </source>
</evidence>
<organism evidence="1 2">
    <name type="scientific">Pandoraea horticolens</name>
    <dbReference type="NCBI Taxonomy" id="2508298"/>
    <lineage>
        <taxon>Bacteria</taxon>
        <taxon>Pseudomonadati</taxon>
        <taxon>Pseudomonadota</taxon>
        <taxon>Betaproteobacteria</taxon>
        <taxon>Burkholderiales</taxon>
        <taxon>Burkholderiaceae</taxon>
        <taxon>Pandoraea</taxon>
    </lineage>
</organism>
<protein>
    <submittedName>
        <fullName evidence="1">Uncharacterized protein</fullName>
    </submittedName>
</protein>
<name>A0A5E4ZF08_9BURK</name>
<proteinExistence type="predicted"/>
<sequence>MPGRVAVVDRIARAIGIGIRPPCPKRAVGVGRIKAAKAGQEEAITITQRIALQHRITPLAVIGQDGNGLAIGPGLGLGFLPIGTIAMFLDRLTIAGAKHRAHAIGAQQPDGAPTLGGGGGILRLHSGHTGNQTSVLLRLLEIKKLPTVVVKQCGIRMIVLRSLINAVHGVISIGASTLRIRVMRSGDAAERIVGELKPHSVIGDSSGGIVLEHGDGRITGMRVGHLGQFAGVPRIVVGKGRTVLLPIGERCDDRCEVVAGVECKGLGGHGLTVAITGRAAAGARPFHKPIAAVIVEGFRSIGGAVA</sequence>